<dbReference type="OrthoDB" id="2735536at2759"/>
<dbReference type="Pfam" id="PF01370">
    <property type="entry name" value="Epimerase"/>
    <property type="match status" value="1"/>
</dbReference>
<dbReference type="Proteomes" id="UP000799291">
    <property type="component" value="Unassembled WGS sequence"/>
</dbReference>
<keyword evidence="1" id="KW-0560">Oxidoreductase</keyword>
<feature type="domain" description="NAD-dependent epimerase/dehydratase" evidence="3">
    <location>
        <begin position="6"/>
        <end position="199"/>
    </location>
</feature>
<dbReference type="InterPro" id="IPR001509">
    <property type="entry name" value="Epimerase_deHydtase"/>
</dbReference>
<dbReference type="PANTHER" id="PTHR10366:SF564">
    <property type="entry name" value="STEROL-4-ALPHA-CARBOXYLATE 3-DEHYDROGENASE, DECARBOXYLATING"/>
    <property type="match status" value="1"/>
</dbReference>
<dbReference type="PANTHER" id="PTHR10366">
    <property type="entry name" value="NAD DEPENDENT EPIMERASE/DEHYDRATASE"/>
    <property type="match status" value="1"/>
</dbReference>
<evidence type="ECO:0000259" key="3">
    <source>
        <dbReference type="Pfam" id="PF01370"/>
    </source>
</evidence>
<keyword evidence="5" id="KW-1185">Reference proteome</keyword>
<organism evidence="4 5">
    <name type="scientific">Lentithecium fluviatile CBS 122367</name>
    <dbReference type="NCBI Taxonomy" id="1168545"/>
    <lineage>
        <taxon>Eukaryota</taxon>
        <taxon>Fungi</taxon>
        <taxon>Dikarya</taxon>
        <taxon>Ascomycota</taxon>
        <taxon>Pezizomycotina</taxon>
        <taxon>Dothideomycetes</taxon>
        <taxon>Pleosporomycetidae</taxon>
        <taxon>Pleosporales</taxon>
        <taxon>Massarineae</taxon>
        <taxon>Lentitheciaceae</taxon>
        <taxon>Lentithecium</taxon>
    </lineage>
</organism>
<sequence>MPQGLVLISGVNGYIAAVTAKHLLSTGYFVRGTVRNLSSATSLIEGPLKDYAASGSFTVVEVPDITVDGAFDEAVKGVTSILHLASPVSFSFTDPDPIIHAALDGTKSILNSALKTGPQLRSFVLLSSIAAIMNSKPAPYTLTESDWNDFAEAKVAELGTNTPGPVIYAASKVAAEKAFWKFREDENPNFAMVALCPVFVTGPPLNPPTTPIAISETIQPIWTIFSGAPHPPAAAGLGFTVDVRDIASLLSYFISHPKGTDGERYIAKSAYSTSQSIADVLRKAFPDAVGRIVEGAKERGYRADYQADGETQVDVDSGKARKLLESGEWIGYEKSVVDTTKSFVGLV</sequence>
<evidence type="ECO:0000256" key="1">
    <source>
        <dbReference type="ARBA" id="ARBA00023002"/>
    </source>
</evidence>
<proteinExistence type="inferred from homology"/>
<reference evidence="4" key="1">
    <citation type="journal article" date="2020" name="Stud. Mycol.">
        <title>101 Dothideomycetes genomes: a test case for predicting lifestyles and emergence of pathogens.</title>
        <authorList>
            <person name="Haridas S."/>
            <person name="Albert R."/>
            <person name="Binder M."/>
            <person name="Bloem J."/>
            <person name="Labutti K."/>
            <person name="Salamov A."/>
            <person name="Andreopoulos B."/>
            <person name="Baker S."/>
            <person name="Barry K."/>
            <person name="Bills G."/>
            <person name="Bluhm B."/>
            <person name="Cannon C."/>
            <person name="Castanera R."/>
            <person name="Culley D."/>
            <person name="Daum C."/>
            <person name="Ezra D."/>
            <person name="Gonzalez J."/>
            <person name="Henrissat B."/>
            <person name="Kuo A."/>
            <person name="Liang C."/>
            <person name="Lipzen A."/>
            <person name="Lutzoni F."/>
            <person name="Magnuson J."/>
            <person name="Mondo S."/>
            <person name="Nolan M."/>
            <person name="Ohm R."/>
            <person name="Pangilinan J."/>
            <person name="Park H.-J."/>
            <person name="Ramirez L."/>
            <person name="Alfaro M."/>
            <person name="Sun H."/>
            <person name="Tritt A."/>
            <person name="Yoshinaga Y."/>
            <person name="Zwiers L.-H."/>
            <person name="Turgeon B."/>
            <person name="Goodwin S."/>
            <person name="Spatafora J."/>
            <person name="Crous P."/>
            <person name="Grigoriev I."/>
        </authorList>
    </citation>
    <scope>NUCLEOTIDE SEQUENCE</scope>
    <source>
        <strain evidence="4">CBS 122367</strain>
    </source>
</reference>
<evidence type="ECO:0000313" key="4">
    <source>
        <dbReference type="EMBL" id="KAF2685775.1"/>
    </source>
</evidence>
<evidence type="ECO:0000313" key="5">
    <source>
        <dbReference type="Proteomes" id="UP000799291"/>
    </source>
</evidence>
<dbReference type="SUPFAM" id="SSF51735">
    <property type="entry name" value="NAD(P)-binding Rossmann-fold domains"/>
    <property type="match status" value="1"/>
</dbReference>
<evidence type="ECO:0000256" key="2">
    <source>
        <dbReference type="ARBA" id="ARBA00023445"/>
    </source>
</evidence>
<dbReference type="Gene3D" id="3.40.50.720">
    <property type="entry name" value="NAD(P)-binding Rossmann-like Domain"/>
    <property type="match status" value="1"/>
</dbReference>
<dbReference type="InterPro" id="IPR036291">
    <property type="entry name" value="NAD(P)-bd_dom_sf"/>
</dbReference>
<gene>
    <name evidence="4" type="ORF">K458DRAFT_299736</name>
</gene>
<comment type="similarity">
    <text evidence="2">Belongs to the NAD(P)-dependent epimerase/dehydratase family. Dihydroflavonol-4-reductase subfamily.</text>
</comment>
<dbReference type="GO" id="GO:0016616">
    <property type="term" value="F:oxidoreductase activity, acting on the CH-OH group of donors, NAD or NADP as acceptor"/>
    <property type="evidence" value="ECO:0007669"/>
    <property type="project" value="TreeGrafter"/>
</dbReference>
<protein>
    <submittedName>
        <fullName evidence="4">NAD(P)-binding protein</fullName>
    </submittedName>
</protein>
<dbReference type="InterPro" id="IPR050425">
    <property type="entry name" value="NAD(P)_dehydrat-like"/>
</dbReference>
<accession>A0A6G1J6B1</accession>
<dbReference type="AlphaFoldDB" id="A0A6G1J6B1"/>
<dbReference type="EMBL" id="MU005578">
    <property type="protein sequence ID" value="KAF2685775.1"/>
    <property type="molecule type" value="Genomic_DNA"/>
</dbReference>
<name>A0A6G1J6B1_9PLEO</name>